<dbReference type="PANTHER" id="PTHR43775:SF20">
    <property type="entry name" value="HYBRID PKS-NRPS SYNTHETASE APDA"/>
    <property type="match status" value="1"/>
</dbReference>
<organism evidence="11 12">
    <name type="scientific">Oculimacula yallundae</name>
    <dbReference type="NCBI Taxonomy" id="86028"/>
    <lineage>
        <taxon>Eukaryota</taxon>
        <taxon>Fungi</taxon>
        <taxon>Dikarya</taxon>
        <taxon>Ascomycota</taxon>
        <taxon>Pezizomycotina</taxon>
        <taxon>Leotiomycetes</taxon>
        <taxon>Helotiales</taxon>
        <taxon>Ploettnerulaceae</taxon>
        <taxon>Oculimacula</taxon>
    </lineage>
</organism>
<dbReference type="Pfam" id="PF16197">
    <property type="entry name" value="KAsynt_C_assoc"/>
    <property type="match status" value="1"/>
</dbReference>
<dbReference type="InterPro" id="IPR016036">
    <property type="entry name" value="Malonyl_transacylase_ACP-bd"/>
</dbReference>
<dbReference type="InterPro" id="IPR049552">
    <property type="entry name" value="PKS_DH_N"/>
</dbReference>
<evidence type="ECO:0000259" key="9">
    <source>
        <dbReference type="PROSITE" id="PS52004"/>
    </source>
</evidence>
<reference evidence="11 12" key="1">
    <citation type="journal article" date="2024" name="Commun. Biol.">
        <title>Comparative genomic analysis of thermophilic fungi reveals convergent evolutionary adaptations and gene losses.</title>
        <authorList>
            <person name="Steindorff A.S."/>
            <person name="Aguilar-Pontes M.V."/>
            <person name="Robinson A.J."/>
            <person name="Andreopoulos B."/>
            <person name="LaButti K."/>
            <person name="Kuo A."/>
            <person name="Mondo S."/>
            <person name="Riley R."/>
            <person name="Otillar R."/>
            <person name="Haridas S."/>
            <person name="Lipzen A."/>
            <person name="Grimwood J."/>
            <person name="Schmutz J."/>
            <person name="Clum A."/>
            <person name="Reid I.D."/>
            <person name="Moisan M.C."/>
            <person name="Butler G."/>
            <person name="Nguyen T.T.M."/>
            <person name="Dewar K."/>
            <person name="Conant G."/>
            <person name="Drula E."/>
            <person name="Henrissat B."/>
            <person name="Hansel C."/>
            <person name="Singer S."/>
            <person name="Hutchinson M.I."/>
            <person name="de Vries R.P."/>
            <person name="Natvig D.O."/>
            <person name="Powell A.J."/>
            <person name="Tsang A."/>
            <person name="Grigoriev I.V."/>
        </authorList>
    </citation>
    <scope>NUCLEOTIDE SEQUENCE [LARGE SCALE GENOMIC DNA]</scope>
    <source>
        <strain evidence="11 12">CBS 494.80</strain>
    </source>
</reference>
<dbReference type="Gene3D" id="3.40.50.720">
    <property type="entry name" value="NAD(P)-binding Rossmann-like Domain"/>
    <property type="match status" value="2"/>
</dbReference>
<comment type="caution">
    <text evidence="11">The sequence shown here is derived from an EMBL/GenBank/DDBJ whole genome shotgun (WGS) entry which is preliminary data.</text>
</comment>
<dbReference type="CDD" id="cd00833">
    <property type="entry name" value="PKS"/>
    <property type="match status" value="1"/>
</dbReference>
<evidence type="ECO:0000256" key="6">
    <source>
        <dbReference type="PROSITE-ProRule" id="PRU01363"/>
    </source>
</evidence>
<evidence type="ECO:0000256" key="3">
    <source>
        <dbReference type="ARBA" id="ARBA00022603"/>
    </source>
</evidence>
<dbReference type="InterPro" id="IPR020841">
    <property type="entry name" value="PKS_Beta-ketoAc_synthase_dom"/>
</dbReference>
<dbReference type="SUPFAM" id="SSF53901">
    <property type="entry name" value="Thiolase-like"/>
    <property type="match status" value="1"/>
</dbReference>
<dbReference type="Gene3D" id="3.40.50.150">
    <property type="entry name" value="Vaccinia Virus protein VP39"/>
    <property type="match status" value="1"/>
</dbReference>
<name>A0ABR4CPW9_9HELO</name>
<feature type="region of interest" description="C-terminal hotdog fold" evidence="6">
    <location>
        <begin position="1086"/>
        <end position="1241"/>
    </location>
</feature>
<dbReference type="InterPro" id="IPR018201">
    <property type="entry name" value="Ketoacyl_synth_AS"/>
</dbReference>
<feature type="domain" description="Carrier" evidence="8">
    <location>
        <begin position="2388"/>
        <end position="2463"/>
    </location>
</feature>
<dbReference type="InterPro" id="IPR013968">
    <property type="entry name" value="PKS_KR"/>
</dbReference>
<feature type="active site" description="Proton donor; for dehydratase activity" evidence="6">
    <location>
        <position position="1147"/>
    </location>
</feature>
<dbReference type="Gene3D" id="3.40.366.10">
    <property type="entry name" value="Malonyl-Coenzyme A Acyl Carrier Protein, domain 2"/>
    <property type="match status" value="1"/>
</dbReference>
<dbReference type="InterPro" id="IPR049551">
    <property type="entry name" value="PKS_DH_C"/>
</dbReference>
<sequence length="2763" mass="300976">MSPTNEPIAIIGTGCRFPGQSNSTAKLWDLLSQPRELSVPIPSSRFNADGFYHPDGFHHGTSNVQKSYFLSEDVRKFDSQFFNISTAEAESMDPQQRQLLEVVFEAMESANLTLEEMRGTATAVYVGLMCDDYSGLIFADMETLPTYGATGAARSILSNRISYFFDWTGPSMTIDSACSSSLVAVHQAVQTLRNGECRVAMAAGANLILSARMFVAESKLNMLSPNGRSRMWDAGGDGYARGEGIAAIMLKRLSDAIADGDHIECVIRETSVNQGGRSTGLTVPNPVAQVNLIRQTYAQAGLDLNRSEDRPQYFQAHGTGTKVGDLNEATAIHNTFFGKPDDIDKEKLFIGSIKTVIGHSEGAAGIAGMLEAALAVKHGVIPPNLHFETLNPKLAPFVHHLEVPTIAQQWPPTIGDIRRASVNSFGFGGTNAHVILENAPELPTQSTPVSPVVALPFSFSAASERSLGSLLFNYSQYLSDSPEVDLTSLAWTLLCRRSVFPHKVSFTAQSTAELRAKLDDELEHRANGTSRAISSRPTSKPKRILGVFTGQGAQWPGMGWDLISKSSLGMNTLRTLEQSLASLPTDHRPQWSLEAELSAPAATSRVAEAIISQPLCTAVQIILVDHLRAAGIHFSGVAGHSSGEIGAAYAAGFISADAAIKIAYYRGFFANLAGAGTKGCMIAVGISRVEAADFCQLPQFTGRIVVAASNSATSVTLSGDASAVSEAKDYFEGKEIFARILKVDTAYHSHHMIPCSEPYLRALKDSNIELLPRSDNACTWYSSVHEGEIMDAQESLLGPYWMDNMLNAVLFSQALEKSLVDGPYDIALEVGPHAALKGPALQTIQEATGAKKLIPYIGLLARGKTGIETFAETLGSLWMHYGSKSFDVASFNQILHQDTQPRALQGLPTYPWDHERTLWFESRGSRETRCRADAPHELLGVVTSDQAEGEYKWRNYLKLKEIPWLSDHQIQGQTIFPAAGYLVMALEASKTISKGKEVRLIEIEDFKIFQAISINDDDSGVEVLFSVVKVSTDTKRGIFTADFICHACLSRDTGSLVLVSSGTLTLHFGSPSAITLPSRGLAVINDLREVNIDSFYGSLGEIGYGYTGAFRGISFLEQKLDMSTGLIVDANSTVSNSNMTMHPGTLDSAIQTLFACLGTPGDGSLWTLHVPVSIKSIRINPFICSNSTDGQIKEMLFDAALADSGSDTLCGDVTLYDIDSRNAICQIEGIEVKPLMPATPADDRLLFHELVWGTAEPDAALVYRKTGFSATERQKAETLERICLYYMKQLLDFVTIQEKEKTSWHGKRILNFAAHVVDETRAGRHASCKVEWLDNTWEDVHTAANEYATDVDCRLLHVVGSKLIPFIRGETSILEHMRQDSLLDLYYQNSELLEYNMYAGLIAKQIAFRYPLIKILEIGGGTGGITRSILKHIDNKYSSYTFTDISVGFFEEAQETFRGHGRIIYEALDIERDPVNQGFTEHSYDLVIASNVLHATKILDNTMTNVRKLLKPGGKLLVLEAVDNGATRVGFSFCGVPGWWAGAEDGRELTPLITPGQWDSLLIKNGFSGLDTITPGTESVYQPVAVFVSTAVDEHIQHLQSPLSIAGPKPQLDTIFLVGGKTDSTKQLITELKETLQPWTSNIKTLESLEDIHKLDNFSMVHVLNLTELDDPIFEDLTSDRLESLKSLLNISKSFLWVTAGSKSDRPYSNMALGIGRTLVHEMPHIRVQVLDAAKAEDFTTSLLAEAFLRIVLAETWQNDIYAPKRMWSNEPELWLEDGRYHITRVVPEKAANNRLMSSRRVIEEDVNINEVDVMVNHTGVSYELQGTLSGEATYQPGNRTAIRVTHSTLVAIGVGSGNFLHLVLGEMLDIGMKAIALSDTIGTTINPPSSWTIPWSVGKGEEIGLLAAIATELLAQAVISMTDNDNTLLVFEPDVSLADAIMRKARYTGAKPYFITTENSSEKSDWVYIHPFASVRDIKSHLPKNVSAFVDFSELSDLSKRVSNLLPFHVQRADKSTLLSHTSRYVASKSRHSVSESLSIALSTAVSNIRSTKAISRPLPIEVRSLGRLTSPALSLQIVDWSNEFKLPVRVKSAESMMNFKSNRTYLLIGMAGNLGRSLCRWMILHGAKHIVLTSRNPNIGQSWLDKMQSIGGSVSIMAMDVSNENSLLATHQQIVSTLPPIAGVANAAMVLSDTLLSNMPFSEMQKVLKPKVDGSRFLNELFPHNTLDFFILFGSSVDVMGNSGQAAYCAANMFMNSLVSSRHKRGLAGSLIGLGEVKGVGYAARMNRELNDIIGATLPLAEKEVHHMFAEGVLAGKPDSGRNPILYAGMDSKDPRKDPDILWYPHPKFWHYIESGDGVAAAESKGAAVSLKSQLSVATSMDDVLNIVTDAFTLKLRHKLQISSDTAVSSEAVLLELGIDSLVAVDLRAWFVNELSVDMPILKILGGATILDLVSDAVKRLPVALLPAVVAEEKEKVVLVPNGLGGHDLVATTSGDVSAPEVVRVEIAIKNIEASAHQKGHSKNLSIGSNSSSTSSDQEQNTSSQPYTPALSETSSAPDHLALGQLLISTLNLDTKSHASRDKDKFNTSSDGEPYPCSPEQQTFTPQSENMENSCVLTSKNAAIESFPTLIGGRDNGDDLNTVQLEALLDSQLEQTLTPRNVDMSSPGVRSEIIEIEHIDHPASSSIQNTNASKIGDVTDGLPPTIHQDTIAISPEGPVEADIQEPPSVHGETLASPERTIDAAIQEPQPQLDDVRCSDSE</sequence>
<dbReference type="InterPro" id="IPR050091">
    <property type="entry name" value="PKS_NRPS_Biosynth_Enz"/>
</dbReference>
<feature type="region of interest" description="Disordered" evidence="7">
    <location>
        <begin position="2521"/>
        <end position="2557"/>
    </location>
</feature>
<dbReference type="InterPro" id="IPR014031">
    <property type="entry name" value="Ketoacyl_synth_C"/>
</dbReference>
<dbReference type="SUPFAM" id="SSF52151">
    <property type="entry name" value="FabD/lysophospholipase-like"/>
    <property type="match status" value="1"/>
</dbReference>
<dbReference type="Pfam" id="PF00698">
    <property type="entry name" value="Acyl_transf_1"/>
    <property type="match status" value="1"/>
</dbReference>
<evidence type="ECO:0000256" key="5">
    <source>
        <dbReference type="ARBA" id="ARBA00023268"/>
    </source>
</evidence>
<dbReference type="InterPro" id="IPR029063">
    <property type="entry name" value="SAM-dependent_MTases_sf"/>
</dbReference>
<dbReference type="InterPro" id="IPR042104">
    <property type="entry name" value="PKS_dehydratase_sf"/>
</dbReference>
<dbReference type="Gene3D" id="3.40.47.10">
    <property type="match status" value="1"/>
</dbReference>
<accession>A0ABR4CPW9</accession>
<proteinExistence type="predicted"/>
<keyword evidence="12" id="KW-1185">Reference proteome</keyword>
<dbReference type="InterPro" id="IPR057326">
    <property type="entry name" value="KR_dom"/>
</dbReference>
<evidence type="ECO:0000256" key="7">
    <source>
        <dbReference type="SAM" id="MobiDB-lite"/>
    </source>
</evidence>
<dbReference type="SMART" id="SM00822">
    <property type="entry name" value="PKS_KR"/>
    <property type="match status" value="1"/>
</dbReference>
<dbReference type="PROSITE" id="PS52004">
    <property type="entry name" value="KS3_2"/>
    <property type="match status" value="1"/>
</dbReference>
<dbReference type="EMBL" id="JAZHXI010000004">
    <property type="protein sequence ID" value="KAL2072063.1"/>
    <property type="molecule type" value="Genomic_DNA"/>
</dbReference>
<dbReference type="InterPro" id="IPR016035">
    <property type="entry name" value="Acyl_Trfase/lysoPLipase"/>
</dbReference>
<dbReference type="InterPro" id="IPR036291">
    <property type="entry name" value="NAD(P)-bd_dom_sf"/>
</dbReference>
<dbReference type="InterPro" id="IPR020806">
    <property type="entry name" value="PKS_PP-bd"/>
</dbReference>
<keyword evidence="1" id="KW-0596">Phosphopantetheine</keyword>
<dbReference type="PANTHER" id="PTHR43775">
    <property type="entry name" value="FATTY ACID SYNTHASE"/>
    <property type="match status" value="1"/>
</dbReference>
<dbReference type="InterPro" id="IPR016039">
    <property type="entry name" value="Thiolase-like"/>
</dbReference>
<dbReference type="SUPFAM" id="SSF51735">
    <property type="entry name" value="NAD(P)-binding Rossmann-fold domains"/>
    <property type="match status" value="1"/>
</dbReference>
<protein>
    <recommendedName>
        <fullName evidence="13">Polyketide synthase</fullName>
    </recommendedName>
</protein>
<dbReference type="InterPro" id="IPR036736">
    <property type="entry name" value="ACP-like_sf"/>
</dbReference>
<keyword evidence="2" id="KW-0597">Phosphoprotein</keyword>
<evidence type="ECO:0008006" key="13">
    <source>
        <dbReference type="Google" id="ProtNLM"/>
    </source>
</evidence>
<dbReference type="InterPro" id="IPR013217">
    <property type="entry name" value="Methyltransf_12"/>
</dbReference>
<keyword evidence="3" id="KW-0489">Methyltransferase</keyword>
<dbReference type="Gene3D" id="3.10.129.110">
    <property type="entry name" value="Polyketide synthase dehydratase"/>
    <property type="match status" value="1"/>
</dbReference>
<dbReference type="SMART" id="SM00825">
    <property type="entry name" value="PKS_KS"/>
    <property type="match status" value="1"/>
</dbReference>
<dbReference type="PROSITE" id="PS52019">
    <property type="entry name" value="PKS_MFAS_DH"/>
    <property type="match status" value="1"/>
</dbReference>
<dbReference type="SMART" id="SM00827">
    <property type="entry name" value="PKS_AT"/>
    <property type="match status" value="1"/>
</dbReference>
<feature type="active site" description="Proton acceptor; for dehydratase activity" evidence="6">
    <location>
        <position position="968"/>
    </location>
</feature>
<dbReference type="Gene3D" id="3.30.70.3290">
    <property type="match status" value="1"/>
</dbReference>
<dbReference type="PROSITE" id="PS00606">
    <property type="entry name" value="KS3_1"/>
    <property type="match status" value="1"/>
</dbReference>
<feature type="domain" description="PKS/mFAS DH" evidence="10">
    <location>
        <begin position="936"/>
        <end position="1241"/>
    </location>
</feature>
<feature type="compositionally biased region" description="Polar residues" evidence="7">
    <location>
        <begin position="2601"/>
        <end position="2612"/>
    </location>
</feature>
<dbReference type="Pfam" id="PF00109">
    <property type="entry name" value="ketoacyl-synt"/>
    <property type="match status" value="1"/>
</dbReference>
<feature type="compositionally biased region" description="Low complexity" evidence="7">
    <location>
        <begin position="2525"/>
        <end position="2547"/>
    </location>
</feature>
<dbReference type="InterPro" id="IPR032821">
    <property type="entry name" value="PKS_assoc"/>
</dbReference>
<dbReference type="SUPFAM" id="SSF55048">
    <property type="entry name" value="Probable ACP-binding domain of malonyl-CoA ACP transacylase"/>
    <property type="match status" value="1"/>
</dbReference>
<feature type="region of interest" description="N-terminal hotdog fold" evidence="6">
    <location>
        <begin position="936"/>
        <end position="1071"/>
    </location>
</feature>
<dbReference type="InterPro" id="IPR014043">
    <property type="entry name" value="Acyl_transferase_dom"/>
</dbReference>
<keyword evidence="4" id="KW-0808">Transferase</keyword>
<dbReference type="Pfam" id="PF21089">
    <property type="entry name" value="PKS_DH_N"/>
    <property type="match status" value="1"/>
</dbReference>
<dbReference type="InterPro" id="IPR009081">
    <property type="entry name" value="PP-bd_ACP"/>
</dbReference>
<evidence type="ECO:0000313" key="12">
    <source>
        <dbReference type="Proteomes" id="UP001595075"/>
    </source>
</evidence>
<dbReference type="Pfam" id="PF02801">
    <property type="entry name" value="Ketoacyl-synt_C"/>
    <property type="match status" value="1"/>
</dbReference>
<dbReference type="InterPro" id="IPR001227">
    <property type="entry name" value="Ac_transferase_dom_sf"/>
</dbReference>
<evidence type="ECO:0000313" key="11">
    <source>
        <dbReference type="EMBL" id="KAL2072063.1"/>
    </source>
</evidence>
<dbReference type="SMART" id="SM00826">
    <property type="entry name" value="PKS_DH"/>
    <property type="match status" value="1"/>
</dbReference>
<dbReference type="InterPro" id="IPR014030">
    <property type="entry name" value="Ketoacyl_synth_N"/>
</dbReference>
<dbReference type="Pfam" id="PF14765">
    <property type="entry name" value="PS-DH"/>
    <property type="match status" value="1"/>
</dbReference>
<dbReference type="Pfam" id="PF08242">
    <property type="entry name" value="Methyltransf_12"/>
    <property type="match status" value="1"/>
</dbReference>
<dbReference type="InterPro" id="IPR006162">
    <property type="entry name" value="Ppantetheine_attach_site"/>
</dbReference>
<dbReference type="SMART" id="SM00823">
    <property type="entry name" value="PKS_PP"/>
    <property type="match status" value="1"/>
</dbReference>
<evidence type="ECO:0000256" key="4">
    <source>
        <dbReference type="ARBA" id="ARBA00022679"/>
    </source>
</evidence>
<dbReference type="PROSITE" id="PS00012">
    <property type="entry name" value="PHOSPHOPANTETHEINE"/>
    <property type="match status" value="1"/>
</dbReference>
<keyword evidence="5" id="KW-0511">Multifunctional enzyme</keyword>
<evidence type="ECO:0000256" key="2">
    <source>
        <dbReference type="ARBA" id="ARBA00022553"/>
    </source>
</evidence>
<evidence type="ECO:0000256" key="1">
    <source>
        <dbReference type="ARBA" id="ARBA00022450"/>
    </source>
</evidence>
<dbReference type="Pfam" id="PF08659">
    <property type="entry name" value="KR"/>
    <property type="match status" value="1"/>
</dbReference>
<feature type="domain" description="Ketosynthase family 3 (KS3)" evidence="9">
    <location>
        <begin position="5"/>
        <end position="438"/>
    </location>
</feature>
<dbReference type="Proteomes" id="UP001595075">
    <property type="component" value="Unassembled WGS sequence"/>
</dbReference>
<dbReference type="SUPFAM" id="SSF53335">
    <property type="entry name" value="S-adenosyl-L-methionine-dependent methyltransferases"/>
    <property type="match status" value="1"/>
</dbReference>
<dbReference type="InterPro" id="IPR020807">
    <property type="entry name" value="PKS_DH"/>
</dbReference>
<evidence type="ECO:0000259" key="8">
    <source>
        <dbReference type="PROSITE" id="PS50075"/>
    </source>
</evidence>
<evidence type="ECO:0000259" key="10">
    <source>
        <dbReference type="PROSITE" id="PS52019"/>
    </source>
</evidence>
<feature type="region of interest" description="Disordered" evidence="7">
    <location>
        <begin position="2580"/>
        <end position="2612"/>
    </location>
</feature>
<dbReference type="PROSITE" id="PS50075">
    <property type="entry name" value="CARRIER"/>
    <property type="match status" value="1"/>
</dbReference>
<dbReference type="SUPFAM" id="SSF47336">
    <property type="entry name" value="ACP-like"/>
    <property type="match status" value="1"/>
</dbReference>
<dbReference type="InterPro" id="IPR049900">
    <property type="entry name" value="PKS_mFAS_DH"/>
</dbReference>
<gene>
    <name evidence="11" type="ORF">VTL71DRAFT_11406</name>
</gene>